<dbReference type="RefSeq" id="WP_085175713.1">
    <property type="nucleotide sequence ID" value="NZ_LQPC01000031.1"/>
</dbReference>
<gene>
    <name evidence="2" type="ORF">AWC12_17685</name>
</gene>
<sequence length="488" mass="54112">MVALRSIHDWVGEPGRVVSWHPSPATMAKMREAPVSSVPVSYQQEQHIRTFRRRQAAGADMARLNIPAWDIPGQCDLRAMSHVLNAYLRRHDTYHSSFEVADGDVIVRRTLKNPRDLKFVPTEHGAMTAAQWRSHVLATPDPLRWDCFHFGIIQRKDHFTFYISVDHVHTDALFMCLVLVEIHLMYLTLISGGAPVALQEAGSYDDYCLRQRRFTSALTLESPEVREWIQFAEHNDGSMPLFPLPLGDLSVPCGGDMMVVQLLDARQSKSFDAACTREGVRFSGGVLACAALAHHEFTGAPVYYGVTPTTTRSTPAEFMTTGWFTGLVPLTVPVNSGSFGETARKAQASFDARGDLAHVPFDRVLELADGRFGLRGAGPGVQMVSYLDAGLPPLSPAIIAEWERMNGKIYCDSRSADQIGIWVNRTERETVVTVAFPDNPVARDSVQRYLNVMKQIYVRIAESETPHAVRHGVAALHHGSRLSPVPGS</sequence>
<feature type="domain" description="Condensation" evidence="1">
    <location>
        <begin position="71"/>
        <end position="362"/>
    </location>
</feature>
<protein>
    <submittedName>
        <fullName evidence="2">Acyltransferase</fullName>
    </submittedName>
</protein>
<reference evidence="2 3" key="1">
    <citation type="submission" date="2016-01" db="EMBL/GenBank/DDBJ databases">
        <title>The new phylogeny of the genus Mycobacterium.</title>
        <authorList>
            <person name="Tarcisio F."/>
            <person name="Conor M."/>
            <person name="Antonella G."/>
            <person name="Elisabetta G."/>
            <person name="Giulia F.S."/>
            <person name="Sara T."/>
            <person name="Anna F."/>
            <person name="Clotilde B."/>
            <person name="Roberto B."/>
            <person name="Veronica D.S."/>
            <person name="Fabio R."/>
            <person name="Monica P."/>
            <person name="Olivier J."/>
            <person name="Enrico T."/>
            <person name="Nicola S."/>
        </authorList>
    </citation>
    <scope>NUCLEOTIDE SEQUENCE [LARGE SCALE GENOMIC DNA]</scope>
    <source>
        <strain evidence="2 3">DSM 45541</strain>
    </source>
</reference>
<dbReference type="GO" id="GO:0008610">
    <property type="term" value="P:lipid biosynthetic process"/>
    <property type="evidence" value="ECO:0007669"/>
    <property type="project" value="UniProtKB-ARBA"/>
</dbReference>
<dbReference type="Pfam" id="PF00668">
    <property type="entry name" value="Condensation"/>
    <property type="match status" value="1"/>
</dbReference>
<keyword evidence="2" id="KW-0808">Transferase</keyword>
<proteinExistence type="predicted"/>
<dbReference type="SUPFAM" id="SSF52777">
    <property type="entry name" value="CoA-dependent acyltransferases"/>
    <property type="match status" value="2"/>
</dbReference>
<dbReference type="EMBL" id="LQPC01000031">
    <property type="protein sequence ID" value="ORV87450.1"/>
    <property type="molecule type" value="Genomic_DNA"/>
</dbReference>
<dbReference type="GO" id="GO:0016746">
    <property type="term" value="F:acyltransferase activity"/>
    <property type="evidence" value="ECO:0007669"/>
    <property type="project" value="UniProtKB-KW"/>
</dbReference>
<keyword evidence="2" id="KW-0012">Acyltransferase</keyword>
<name>A0A1X1WLL6_MYCIR</name>
<dbReference type="Gene3D" id="3.30.559.30">
    <property type="entry name" value="Nonribosomal peptide synthetase, condensation domain"/>
    <property type="match status" value="1"/>
</dbReference>
<dbReference type="InterPro" id="IPR023213">
    <property type="entry name" value="CAT-like_dom_sf"/>
</dbReference>
<evidence type="ECO:0000313" key="2">
    <source>
        <dbReference type="EMBL" id="ORV87450.1"/>
    </source>
</evidence>
<dbReference type="Gene3D" id="3.30.559.10">
    <property type="entry name" value="Chloramphenicol acetyltransferase-like domain"/>
    <property type="match status" value="1"/>
</dbReference>
<accession>A0A1X1WLL6</accession>
<evidence type="ECO:0000313" key="3">
    <source>
        <dbReference type="Proteomes" id="UP000193622"/>
    </source>
</evidence>
<organism evidence="2 3">
    <name type="scientific">Mycolicibacterium iranicum</name>
    <name type="common">Mycobacterium iranicum</name>
    <dbReference type="NCBI Taxonomy" id="912594"/>
    <lineage>
        <taxon>Bacteria</taxon>
        <taxon>Bacillati</taxon>
        <taxon>Actinomycetota</taxon>
        <taxon>Actinomycetes</taxon>
        <taxon>Mycobacteriales</taxon>
        <taxon>Mycobacteriaceae</taxon>
        <taxon>Mycolicibacterium</taxon>
    </lineage>
</organism>
<dbReference type="Proteomes" id="UP000193622">
    <property type="component" value="Unassembled WGS sequence"/>
</dbReference>
<evidence type="ECO:0000259" key="1">
    <source>
        <dbReference type="Pfam" id="PF00668"/>
    </source>
</evidence>
<comment type="caution">
    <text evidence="2">The sequence shown here is derived from an EMBL/GenBank/DDBJ whole genome shotgun (WGS) entry which is preliminary data.</text>
</comment>
<dbReference type="InterPro" id="IPR001242">
    <property type="entry name" value="Condensation_dom"/>
</dbReference>
<dbReference type="AlphaFoldDB" id="A0A1X1WLL6"/>